<dbReference type="GO" id="GO:0007023">
    <property type="term" value="P:post-chaperonin tubulin folding pathway"/>
    <property type="evidence" value="ECO:0007669"/>
    <property type="project" value="InterPro"/>
</dbReference>
<dbReference type="PROSITE" id="PS51329">
    <property type="entry name" value="C_CAP_COFACTOR_C"/>
    <property type="match status" value="1"/>
</dbReference>
<accession>A0A6A0GXA9</accession>
<dbReference type="AlphaFoldDB" id="A0A6A0GXA9"/>
<evidence type="ECO:0000256" key="4">
    <source>
        <dbReference type="ARBA" id="ARBA00022990"/>
    </source>
</evidence>
<dbReference type="RefSeq" id="XP_018027661.1">
    <property type="nucleotide sequence ID" value="XM_018172172.2"/>
</dbReference>
<dbReference type="InterPro" id="IPR017901">
    <property type="entry name" value="C-CAP_CF_C-like"/>
</dbReference>
<evidence type="ECO:0000313" key="11">
    <source>
        <dbReference type="RefSeq" id="XP_018027661.1"/>
    </source>
</evidence>
<dbReference type="EMBL" id="JQDR03012910">
    <property type="protein sequence ID" value="KAA0190409.1"/>
    <property type="molecule type" value="Genomic_DNA"/>
</dbReference>
<dbReference type="InterPro" id="IPR016098">
    <property type="entry name" value="CAP/MinC_C"/>
</dbReference>
<evidence type="ECO:0000256" key="7">
    <source>
        <dbReference type="SAM" id="MobiDB-lite"/>
    </source>
</evidence>
<dbReference type="Pfam" id="PF07986">
    <property type="entry name" value="TBCC"/>
    <property type="match status" value="1"/>
</dbReference>
<evidence type="ECO:0000256" key="3">
    <source>
        <dbReference type="ARBA" id="ARBA00022490"/>
    </source>
</evidence>
<organism evidence="9">
    <name type="scientific">Hyalella azteca</name>
    <name type="common">Amphipod</name>
    <dbReference type="NCBI Taxonomy" id="294128"/>
    <lineage>
        <taxon>Eukaryota</taxon>
        <taxon>Metazoa</taxon>
        <taxon>Ecdysozoa</taxon>
        <taxon>Arthropoda</taxon>
        <taxon>Crustacea</taxon>
        <taxon>Multicrustacea</taxon>
        <taxon>Malacostraca</taxon>
        <taxon>Eumalacostraca</taxon>
        <taxon>Peracarida</taxon>
        <taxon>Amphipoda</taxon>
        <taxon>Senticaudata</taxon>
        <taxon>Talitrida</taxon>
        <taxon>Talitroidea</taxon>
        <taxon>Hyalellidae</taxon>
        <taxon>Hyalella</taxon>
    </lineage>
</organism>
<evidence type="ECO:0000256" key="1">
    <source>
        <dbReference type="ARBA" id="ARBA00004496"/>
    </source>
</evidence>
<dbReference type="Proteomes" id="UP000694843">
    <property type="component" value="Unplaced"/>
</dbReference>
<evidence type="ECO:0000259" key="8">
    <source>
        <dbReference type="PROSITE" id="PS51329"/>
    </source>
</evidence>
<dbReference type="OMA" id="YFQHEIT"/>
<reference evidence="11" key="4">
    <citation type="submission" date="2025-04" db="UniProtKB">
        <authorList>
            <consortium name="RefSeq"/>
        </authorList>
    </citation>
    <scope>IDENTIFICATION</scope>
    <source>
        <tissue evidence="11">Whole organism</tissue>
    </source>
</reference>
<keyword evidence="4" id="KW-0007">Acetylation</keyword>
<dbReference type="InterPro" id="IPR012945">
    <property type="entry name" value="Tubulin-bd_cofactor_C_dom"/>
</dbReference>
<keyword evidence="5" id="KW-0143">Chaperone</keyword>
<name>A0A6A0GXA9_HYAAZ</name>
<protein>
    <submittedName>
        <fullName evidence="11">Tubulin-specific chaperone C-like</fullName>
    </submittedName>
</protein>
<keyword evidence="3" id="KW-0963">Cytoplasm</keyword>
<reference evidence="9" key="2">
    <citation type="journal article" date="2018" name="Environ. Sci. Technol.">
        <title>The Toxicogenome of Hyalella azteca: A Model for Sediment Ecotoxicology and Evolutionary Toxicology.</title>
        <authorList>
            <person name="Poynton H.C."/>
            <person name="Hasenbein S."/>
            <person name="Benoit J.B."/>
            <person name="Sepulveda M.S."/>
            <person name="Poelchau M.F."/>
            <person name="Hughes D.S.T."/>
            <person name="Murali S.C."/>
            <person name="Chen S."/>
            <person name="Glastad K.M."/>
            <person name="Goodisman M.A.D."/>
            <person name="Werren J.H."/>
            <person name="Vineis J.H."/>
            <person name="Bowen J.L."/>
            <person name="Friedrich M."/>
            <person name="Jones J."/>
            <person name="Robertson H.M."/>
            <person name="Feyereisen R."/>
            <person name="Mechler-Hickson A."/>
            <person name="Mathers N."/>
            <person name="Lee C.E."/>
            <person name="Colbourne J.K."/>
            <person name="Biales A."/>
            <person name="Johnston J.S."/>
            <person name="Wellborn G.A."/>
            <person name="Rosendale A.J."/>
            <person name="Cridge A.G."/>
            <person name="Munoz-Torres M.C."/>
            <person name="Bain P.A."/>
            <person name="Manny A.R."/>
            <person name="Major K.M."/>
            <person name="Lambert F.N."/>
            <person name="Vulpe C.D."/>
            <person name="Tuck P."/>
            <person name="Blalock B.J."/>
            <person name="Lin Y.Y."/>
            <person name="Smith M.E."/>
            <person name="Ochoa-Acuna H."/>
            <person name="Chen M.M."/>
            <person name="Childers C.P."/>
            <person name="Qu J."/>
            <person name="Dugan S."/>
            <person name="Lee S.L."/>
            <person name="Chao H."/>
            <person name="Dinh H."/>
            <person name="Han Y."/>
            <person name="Doddapaneni H."/>
            <person name="Worley K.C."/>
            <person name="Muzny D.M."/>
            <person name="Gibbs R.A."/>
            <person name="Richards S."/>
        </authorList>
    </citation>
    <scope>NUCLEOTIDE SEQUENCE</scope>
    <source>
        <strain evidence="9">HAZT.00-mixed</strain>
        <tissue evidence="9">Whole organism</tissue>
    </source>
</reference>
<dbReference type="OrthoDB" id="194775at2759"/>
<comment type="subcellular location">
    <subcellularLocation>
        <location evidence="1">Cytoplasm</location>
    </subcellularLocation>
</comment>
<proteinExistence type="inferred from homology"/>
<evidence type="ECO:0000313" key="9">
    <source>
        <dbReference type="EMBL" id="KAA0190409.1"/>
    </source>
</evidence>
<dbReference type="GO" id="GO:0015631">
    <property type="term" value="F:tubulin binding"/>
    <property type="evidence" value="ECO:0007669"/>
    <property type="project" value="InterPro"/>
</dbReference>
<dbReference type="Gene3D" id="1.20.58.1250">
    <property type="entry name" value="Tubulin Binding Cofactor C, N-terminal domain"/>
    <property type="match status" value="1"/>
</dbReference>
<dbReference type="GO" id="GO:0007021">
    <property type="term" value="P:tubulin complex assembly"/>
    <property type="evidence" value="ECO:0007669"/>
    <property type="project" value="TreeGrafter"/>
</dbReference>
<sequence length="348" mass="39790">MNFIHDDEAASSADDAVIGERLLSRMQQRTQEREQRSQQRRDQVTNRNTELENDDAFLTSFNEMKIKLEEDLKNVTQRSTADKSELESCFEKMTRDHGLIQQYINESSMFLSQYLLKRSQESLASLDVEIRNKMSEMIPKKRFGFRGRSNLPPKTAVTPDVVDSASEVQRNSALEQLLEKNFYGFRDLSSEKLTLNAAEVHNRQVNLVNLIDCTVTILGNPGGMQAAGLTNCTVVVGPMSRSAFIKNCVDCRFVLACQQVRIHDTKDSQFYLHVTGAAIIESCNNVGFAPFNLNYDQLDEHYTSSGLDRSINKWDKVDDFKWLNSEEKSPNMFLIPEENRQTEWLTST</sequence>
<evidence type="ECO:0000256" key="2">
    <source>
        <dbReference type="ARBA" id="ARBA00008848"/>
    </source>
</evidence>
<comment type="subunit">
    <text evidence="6">Supercomplex made of cofactors A to E. Cofactors A and D function by capturing and stabilizing tubulin in a quasi-native conformation. Cofactor E binds to the cofactor D-tubulin complex; interaction with cofactor C then causes the release of tubulin polypeptides that are committed to the native state.</text>
</comment>
<gene>
    <name evidence="11" type="primary">LOC108682915</name>
    <name evidence="9" type="ORF">HAZT_HAZT009793</name>
</gene>
<feature type="region of interest" description="Disordered" evidence="7">
    <location>
        <begin position="27"/>
        <end position="53"/>
    </location>
</feature>
<feature type="compositionally biased region" description="Basic and acidic residues" evidence="7">
    <location>
        <begin position="30"/>
        <end position="44"/>
    </location>
</feature>
<dbReference type="GO" id="GO:0005737">
    <property type="term" value="C:cytoplasm"/>
    <property type="evidence" value="ECO:0007669"/>
    <property type="project" value="UniProtKB-SubCell"/>
</dbReference>
<dbReference type="PANTHER" id="PTHR15139:SF0">
    <property type="entry name" value="TUBULIN-SPECIFIC CHAPERONE C"/>
    <property type="match status" value="1"/>
</dbReference>
<comment type="similarity">
    <text evidence="2">Belongs to the TBCC family.</text>
</comment>
<dbReference type="InterPro" id="IPR006599">
    <property type="entry name" value="CARP_motif"/>
</dbReference>
<reference evidence="9" key="3">
    <citation type="submission" date="2019-06" db="EMBL/GenBank/DDBJ databases">
        <authorList>
            <person name="Poynton C."/>
            <person name="Hasenbein S."/>
            <person name="Benoit J.B."/>
            <person name="Sepulveda M.S."/>
            <person name="Poelchau M.F."/>
            <person name="Murali S.C."/>
            <person name="Chen S."/>
            <person name="Glastad K.M."/>
            <person name="Werren J.H."/>
            <person name="Vineis J.H."/>
            <person name="Bowen J.L."/>
            <person name="Friedrich M."/>
            <person name="Jones J."/>
            <person name="Robertson H.M."/>
            <person name="Feyereisen R."/>
            <person name="Mechler-Hickson A."/>
            <person name="Mathers N."/>
            <person name="Lee C.E."/>
            <person name="Colbourne J.K."/>
            <person name="Biales A."/>
            <person name="Johnston J.S."/>
            <person name="Wellborn G.A."/>
            <person name="Rosendale A.J."/>
            <person name="Cridge A.G."/>
            <person name="Munoz-Torres M.C."/>
            <person name="Bain P.A."/>
            <person name="Manny A.R."/>
            <person name="Major K.M."/>
            <person name="Lambert F.N."/>
            <person name="Vulpe C.D."/>
            <person name="Tuck P."/>
            <person name="Blalock B.J."/>
            <person name="Lin Y.-Y."/>
            <person name="Smith M.E."/>
            <person name="Ochoa-Acuna H."/>
            <person name="Chen M.-J.M."/>
            <person name="Childers C.P."/>
            <person name="Qu J."/>
            <person name="Dugan S."/>
            <person name="Lee S.L."/>
            <person name="Chao H."/>
            <person name="Dinh H."/>
            <person name="Han Y."/>
            <person name="Doddapaneni H."/>
            <person name="Worley K.C."/>
            <person name="Muzny D.M."/>
            <person name="Gibbs R.A."/>
            <person name="Richards S."/>
        </authorList>
    </citation>
    <scope>NUCLEOTIDE SEQUENCE</scope>
    <source>
        <strain evidence="9">HAZT.00-mixed</strain>
        <tissue evidence="9">Whole organism</tissue>
    </source>
</reference>
<evidence type="ECO:0000256" key="6">
    <source>
        <dbReference type="ARBA" id="ARBA00026055"/>
    </source>
</evidence>
<dbReference type="InterPro" id="IPR031925">
    <property type="entry name" value="TBCC_N"/>
</dbReference>
<dbReference type="SMART" id="SM00673">
    <property type="entry name" value="CARP"/>
    <property type="match status" value="2"/>
</dbReference>
<dbReference type="Proteomes" id="UP000711488">
    <property type="component" value="Unassembled WGS sequence"/>
</dbReference>
<dbReference type="Pfam" id="PF16752">
    <property type="entry name" value="TBCC_N"/>
    <property type="match status" value="1"/>
</dbReference>
<feature type="domain" description="C-CAP/cofactor C-like" evidence="8">
    <location>
        <begin position="152"/>
        <end position="322"/>
    </location>
</feature>
<keyword evidence="10" id="KW-1185">Reference proteome</keyword>
<dbReference type="PANTHER" id="PTHR15139">
    <property type="entry name" value="TUBULIN FOLDING COFACTOR C"/>
    <property type="match status" value="1"/>
</dbReference>
<dbReference type="Gene3D" id="2.160.20.70">
    <property type="match status" value="1"/>
</dbReference>
<dbReference type="InterPro" id="IPR038397">
    <property type="entry name" value="TBCC_N_sf"/>
</dbReference>
<reference evidence="9" key="1">
    <citation type="submission" date="2014-08" db="EMBL/GenBank/DDBJ databases">
        <authorList>
            <person name="Murali S."/>
            <person name="Richards S."/>
            <person name="Bandaranaike D."/>
            <person name="Bellair M."/>
            <person name="Blankenburg K."/>
            <person name="Chao H."/>
            <person name="Dinh H."/>
            <person name="Doddapaneni H."/>
            <person name="Dugan-Rocha S."/>
            <person name="Elkadiri S."/>
            <person name="Gnanaolivu R."/>
            <person name="Hughes D."/>
            <person name="Lee S."/>
            <person name="Li M."/>
            <person name="Ming W."/>
            <person name="Munidasa M."/>
            <person name="Muniz J."/>
            <person name="Nguyen L."/>
            <person name="Osuji N."/>
            <person name="Pu L.-L."/>
            <person name="Puazo M."/>
            <person name="Skinner E."/>
            <person name="Qu C."/>
            <person name="Quiroz J."/>
            <person name="Raj R."/>
            <person name="Weissenberger G."/>
            <person name="Xin Y."/>
            <person name="Zou X."/>
            <person name="Han Y."/>
            <person name="Worley K."/>
            <person name="Muzny D."/>
            <person name="Gibbs R."/>
        </authorList>
    </citation>
    <scope>NUCLEOTIDE SEQUENCE</scope>
    <source>
        <strain evidence="9">HAZT.00-mixed</strain>
        <tissue evidence="9">Whole organism</tissue>
    </source>
</reference>
<evidence type="ECO:0000313" key="10">
    <source>
        <dbReference type="Proteomes" id="UP000694843"/>
    </source>
</evidence>
<dbReference type="GeneID" id="108682915"/>
<dbReference type="KEGG" id="hazt:108682915"/>
<evidence type="ECO:0000256" key="5">
    <source>
        <dbReference type="ARBA" id="ARBA00023186"/>
    </source>
</evidence>
<dbReference type="InterPro" id="IPR027684">
    <property type="entry name" value="TBCC"/>
</dbReference>